<sequence length="86" mass="9817">MWLRRELPALHKDVGRKSQPAATANLPKSLAIVYLLFVVSSVKSIEYVLRSDRPLKNFTDNCSQKTIDKLIVYGICNHNQDIIKFS</sequence>
<organism evidence="1 2">
    <name type="scientific">Microcoleus asticus IPMA8</name>
    <dbReference type="NCBI Taxonomy" id="2563858"/>
    <lineage>
        <taxon>Bacteria</taxon>
        <taxon>Bacillati</taxon>
        <taxon>Cyanobacteriota</taxon>
        <taxon>Cyanophyceae</taxon>
        <taxon>Oscillatoriophycideae</taxon>
        <taxon>Oscillatoriales</taxon>
        <taxon>Microcoleaceae</taxon>
        <taxon>Microcoleus</taxon>
        <taxon>Microcoleus asticus</taxon>
    </lineage>
</organism>
<gene>
    <name evidence="1" type="ORF">E5S67_04461</name>
</gene>
<evidence type="ECO:0008006" key="3">
    <source>
        <dbReference type="Google" id="ProtNLM"/>
    </source>
</evidence>
<reference evidence="1 2" key="1">
    <citation type="journal article" date="2020" name="Sci. Rep.">
        <title>A novel cyanobacterial geosmin producer, revising GeoA distribution and dispersion patterns in Bacteria.</title>
        <authorList>
            <person name="Churro C."/>
            <person name="Semedo-Aguiar A.P."/>
            <person name="Silva A.D."/>
            <person name="Pereira-Leal J.B."/>
            <person name="Leite R.B."/>
        </authorList>
    </citation>
    <scope>NUCLEOTIDE SEQUENCE [LARGE SCALE GENOMIC DNA]</scope>
    <source>
        <strain evidence="1 2">IPMA8</strain>
    </source>
</reference>
<proteinExistence type="predicted"/>
<protein>
    <recommendedName>
        <fullName evidence="3">Transposase</fullName>
    </recommendedName>
</protein>
<accession>A0ABX2D2B6</accession>
<dbReference type="EMBL" id="SRRZ01000095">
    <property type="protein sequence ID" value="NQE36696.1"/>
    <property type="molecule type" value="Genomic_DNA"/>
</dbReference>
<evidence type="ECO:0000313" key="2">
    <source>
        <dbReference type="Proteomes" id="UP000702425"/>
    </source>
</evidence>
<comment type="caution">
    <text evidence="1">The sequence shown here is derived from an EMBL/GenBank/DDBJ whole genome shotgun (WGS) entry which is preliminary data.</text>
</comment>
<keyword evidence="2" id="KW-1185">Reference proteome</keyword>
<dbReference type="Proteomes" id="UP000702425">
    <property type="component" value="Unassembled WGS sequence"/>
</dbReference>
<name>A0ABX2D2B6_9CYAN</name>
<evidence type="ECO:0000313" key="1">
    <source>
        <dbReference type="EMBL" id="NQE36696.1"/>
    </source>
</evidence>